<accession>A0A8H4LSX2</accession>
<reference evidence="2 3" key="1">
    <citation type="journal article" date="2020" name="Genome Biol. Evol.">
        <title>A new high-quality draft genome assembly of the Chinese cordyceps Ophiocordyceps sinensis.</title>
        <authorList>
            <person name="Shu R."/>
            <person name="Zhang J."/>
            <person name="Meng Q."/>
            <person name="Zhang H."/>
            <person name="Zhou G."/>
            <person name="Li M."/>
            <person name="Wu P."/>
            <person name="Zhao Y."/>
            <person name="Chen C."/>
            <person name="Qin Q."/>
        </authorList>
    </citation>
    <scope>NUCLEOTIDE SEQUENCE [LARGE SCALE GENOMIC DNA]</scope>
    <source>
        <strain evidence="2 3">IOZ07</strain>
    </source>
</reference>
<name>A0A8H4LSX2_9HYPO</name>
<evidence type="ECO:0000256" key="1">
    <source>
        <dbReference type="SAM" id="MobiDB-lite"/>
    </source>
</evidence>
<dbReference type="AlphaFoldDB" id="A0A8H4LSX2"/>
<protein>
    <submittedName>
        <fullName evidence="2">Uncharacterized protein</fullName>
    </submittedName>
</protein>
<sequence>MFTRPVPISPPPPTEFAQQPPGRAARDSSVRSRYQELLGPASRILCDWETPSRGCKVLPIGPPALPSTCHAVRPKEQVYGLQKCTAKSL</sequence>
<evidence type="ECO:0000313" key="2">
    <source>
        <dbReference type="EMBL" id="KAF4504990.1"/>
    </source>
</evidence>
<keyword evidence="3" id="KW-1185">Reference proteome</keyword>
<organism evidence="2 3">
    <name type="scientific">Ophiocordyceps sinensis</name>
    <dbReference type="NCBI Taxonomy" id="72228"/>
    <lineage>
        <taxon>Eukaryota</taxon>
        <taxon>Fungi</taxon>
        <taxon>Dikarya</taxon>
        <taxon>Ascomycota</taxon>
        <taxon>Pezizomycotina</taxon>
        <taxon>Sordariomycetes</taxon>
        <taxon>Hypocreomycetidae</taxon>
        <taxon>Hypocreales</taxon>
        <taxon>Ophiocordycipitaceae</taxon>
        <taxon>Ophiocordyceps</taxon>
    </lineage>
</organism>
<dbReference type="Proteomes" id="UP000557566">
    <property type="component" value="Unassembled WGS sequence"/>
</dbReference>
<dbReference type="EMBL" id="JAAVMX010000008">
    <property type="protein sequence ID" value="KAF4504990.1"/>
    <property type="molecule type" value="Genomic_DNA"/>
</dbReference>
<proteinExistence type="predicted"/>
<feature type="region of interest" description="Disordered" evidence="1">
    <location>
        <begin position="1"/>
        <end position="31"/>
    </location>
</feature>
<comment type="caution">
    <text evidence="2">The sequence shown here is derived from an EMBL/GenBank/DDBJ whole genome shotgun (WGS) entry which is preliminary data.</text>
</comment>
<evidence type="ECO:0000313" key="3">
    <source>
        <dbReference type="Proteomes" id="UP000557566"/>
    </source>
</evidence>
<gene>
    <name evidence="2" type="ORF">G6O67_006989</name>
</gene>